<reference evidence="2" key="1">
    <citation type="journal article" date="2014" name="Proc. Natl. Acad. Sci. U.S.A.">
        <title>Extensive sampling of basidiomycete genomes demonstrates inadequacy of the white-rot/brown-rot paradigm for wood decay fungi.</title>
        <authorList>
            <person name="Riley R."/>
            <person name="Salamov A.A."/>
            <person name="Brown D.W."/>
            <person name="Nagy L.G."/>
            <person name="Floudas D."/>
            <person name="Held B.W."/>
            <person name="Levasseur A."/>
            <person name="Lombard V."/>
            <person name="Morin E."/>
            <person name="Otillar R."/>
            <person name="Lindquist E.A."/>
            <person name="Sun H."/>
            <person name="LaButti K.M."/>
            <person name="Schmutz J."/>
            <person name="Jabbour D."/>
            <person name="Luo H."/>
            <person name="Baker S.E."/>
            <person name="Pisabarro A.G."/>
            <person name="Walton J.D."/>
            <person name="Blanchette R.A."/>
            <person name="Henrissat B."/>
            <person name="Martin F."/>
            <person name="Cullen D."/>
            <person name="Hibbett D.S."/>
            <person name="Grigoriev I.V."/>
        </authorList>
    </citation>
    <scope>NUCLEOTIDE SEQUENCE [LARGE SCALE GENOMIC DNA]</scope>
    <source>
        <strain evidence="2">MUCL 33604</strain>
    </source>
</reference>
<dbReference type="Proteomes" id="UP000027265">
    <property type="component" value="Unassembled WGS sequence"/>
</dbReference>
<dbReference type="HOGENOM" id="CLU_2776276_0_0_1"/>
<gene>
    <name evidence="1" type="ORF">JAAARDRAFT_656647</name>
</gene>
<evidence type="ECO:0000313" key="1">
    <source>
        <dbReference type="EMBL" id="KDQ59240.1"/>
    </source>
</evidence>
<accession>A0A067PZC7</accession>
<organism evidence="1 2">
    <name type="scientific">Jaapia argillacea MUCL 33604</name>
    <dbReference type="NCBI Taxonomy" id="933084"/>
    <lineage>
        <taxon>Eukaryota</taxon>
        <taxon>Fungi</taxon>
        <taxon>Dikarya</taxon>
        <taxon>Basidiomycota</taxon>
        <taxon>Agaricomycotina</taxon>
        <taxon>Agaricomycetes</taxon>
        <taxon>Agaricomycetidae</taxon>
        <taxon>Jaapiales</taxon>
        <taxon>Jaapiaceae</taxon>
        <taxon>Jaapia</taxon>
    </lineage>
</organism>
<proteinExistence type="predicted"/>
<dbReference type="AlphaFoldDB" id="A0A067PZC7"/>
<keyword evidence="2" id="KW-1185">Reference proteome</keyword>
<evidence type="ECO:0000313" key="2">
    <source>
        <dbReference type="Proteomes" id="UP000027265"/>
    </source>
</evidence>
<dbReference type="EMBL" id="KL197716">
    <property type="protein sequence ID" value="KDQ59240.1"/>
    <property type="molecule type" value="Genomic_DNA"/>
</dbReference>
<protein>
    <submittedName>
        <fullName evidence="1">Uncharacterized protein</fullName>
    </submittedName>
</protein>
<name>A0A067PZC7_9AGAM</name>
<dbReference type="InParanoid" id="A0A067PZC7"/>
<dbReference type="PROSITE" id="PS51257">
    <property type="entry name" value="PROKAR_LIPOPROTEIN"/>
    <property type="match status" value="1"/>
</dbReference>
<sequence length="69" mass="7933">MGKYLRMHIQRGSTSQCFQNPAIYLAFACYRTDSGWCRVGVDSYVPQLLLIPQVRKLNLEGILLTECHE</sequence>